<dbReference type="Gene3D" id="1.20.1250.20">
    <property type="entry name" value="MFS general substrate transporter like domains"/>
    <property type="match status" value="1"/>
</dbReference>
<comment type="subcellular location">
    <subcellularLocation>
        <location evidence="1">Membrane</location>
        <topology evidence="1">Multi-pass membrane protein</topology>
    </subcellularLocation>
</comment>
<feature type="transmembrane region" description="Helical" evidence="7">
    <location>
        <begin position="258"/>
        <end position="275"/>
    </location>
</feature>
<dbReference type="FunFam" id="1.20.1720.10:FF:000012">
    <property type="entry name" value="MFS toxin efflux pump (AflT)"/>
    <property type="match status" value="1"/>
</dbReference>
<dbReference type="InterPro" id="IPR036259">
    <property type="entry name" value="MFS_trans_sf"/>
</dbReference>
<feature type="transmembrane region" description="Helical" evidence="7">
    <location>
        <begin position="159"/>
        <end position="178"/>
    </location>
</feature>
<evidence type="ECO:0000256" key="4">
    <source>
        <dbReference type="ARBA" id="ARBA00022989"/>
    </source>
</evidence>
<dbReference type="Proteomes" id="UP000034947">
    <property type="component" value="Unassembled WGS sequence"/>
</dbReference>
<evidence type="ECO:0000256" key="6">
    <source>
        <dbReference type="SAM" id="MobiDB-lite"/>
    </source>
</evidence>
<keyword evidence="10" id="KW-1185">Reference proteome</keyword>
<accession>A0A0F8ULZ8</accession>
<feature type="transmembrane region" description="Helical" evidence="7">
    <location>
        <begin position="190"/>
        <end position="208"/>
    </location>
</feature>
<feature type="transmembrane region" description="Helical" evidence="7">
    <location>
        <begin position="328"/>
        <end position="351"/>
    </location>
</feature>
<proteinExistence type="inferred from homology"/>
<evidence type="ECO:0000256" key="5">
    <source>
        <dbReference type="ARBA" id="ARBA00023136"/>
    </source>
</evidence>
<organism evidence="9 10">
    <name type="scientific">Aspergillus ochraceoroseus</name>
    <dbReference type="NCBI Taxonomy" id="138278"/>
    <lineage>
        <taxon>Eukaryota</taxon>
        <taxon>Fungi</taxon>
        <taxon>Dikarya</taxon>
        <taxon>Ascomycota</taxon>
        <taxon>Pezizomycotina</taxon>
        <taxon>Eurotiomycetes</taxon>
        <taxon>Eurotiomycetidae</taxon>
        <taxon>Eurotiales</taxon>
        <taxon>Aspergillaceae</taxon>
        <taxon>Aspergillus</taxon>
        <taxon>Aspergillus subgen. Nidulantes</taxon>
    </lineage>
</organism>
<comment type="caution">
    <text evidence="9">The sequence shown here is derived from an EMBL/GenBank/DDBJ whole genome shotgun (WGS) entry which is preliminary data.</text>
</comment>
<dbReference type="GO" id="GO:0022857">
    <property type="term" value="F:transmembrane transporter activity"/>
    <property type="evidence" value="ECO:0007669"/>
    <property type="project" value="InterPro"/>
</dbReference>
<feature type="compositionally biased region" description="Basic and acidic residues" evidence="6">
    <location>
        <begin position="552"/>
        <end position="569"/>
    </location>
</feature>
<sequence>MSAPAESKRVDGENEYADAERNYQLKSPKFWTIILGVYLSIFLIALDRTIIATAIPRISDEFHSINDIGWYGSAYLLTGASFTPISGRLYQLYSTKWCFVTSIVIFEAGSALCGAAPSSTSFIVGRAIAGLGASGIQSGGMMIILGIVPLRKRPMFTSFFGVAFGISSILGPIIGGLFTDNVTWRWCFYLNLPIGGFTLFGILLFLHLDNPKREMPGFTAQLKRLDPVGVILFVPSIVCLILALEWGGTTYAWSAPKIIGLLATFAVLLVAFIVFETLTPATAVAPSRVVLNRSIMGSMVFIFLAMGAMMSIVYYLNIWFQVVKGDSAMTAGLSTIPMVIALVLMSILSAAVTQRIGYYVPAMLVSPVLCSTGAGLLSTLSPTSNHSYWIGYQVLFGLGVGCGFQTSTLAAQSVLSRVDVPTGMALMFFMQQIGGSIFLSVDQNLLSSKLVDRLSDVAGLDANTIVNSGATNLRNVVPPSELSTVINAYNYALTQIFVVAAAISACAILGAAGVEWKSIKGKGEPNSQSTSLEKRGEERTHVTETEGGLDTEESRAIMREMSNDKRGEV</sequence>
<keyword evidence="4 7" id="KW-1133">Transmembrane helix</keyword>
<dbReference type="PANTHER" id="PTHR23501">
    <property type="entry name" value="MAJOR FACILITATOR SUPERFAMILY"/>
    <property type="match status" value="1"/>
</dbReference>
<evidence type="ECO:0000256" key="7">
    <source>
        <dbReference type="SAM" id="Phobius"/>
    </source>
</evidence>
<feature type="transmembrane region" description="Helical" evidence="7">
    <location>
        <begin position="97"/>
        <end position="117"/>
    </location>
</feature>
<dbReference type="CDD" id="cd17502">
    <property type="entry name" value="MFS_Azr1_MDR_like"/>
    <property type="match status" value="1"/>
</dbReference>
<evidence type="ECO:0000313" key="10">
    <source>
        <dbReference type="Proteomes" id="UP000034947"/>
    </source>
</evidence>
<name>A0A0F8ULZ8_9EURO</name>
<dbReference type="InterPro" id="IPR011701">
    <property type="entry name" value="MFS"/>
</dbReference>
<feature type="transmembrane region" description="Helical" evidence="7">
    <location>
        <begin position="488"/>
        <end position="512"/>
    </location>
</feature>
<protein>
    <recommendedName>
        <fullName evidence="8">Major facilitator superfamily (MFS) profile domain-containing protein</fullName>
    </recommendedName>
</protein>
<dbReference type="GO" id="GO:0005886">
    <property type="term" value="C:plasma membrane"/>
    <property type="evidence" value="ECO:0007669"/>
    <property type="project" value="TreeGrafter"/>
</dbReference>
<dbReference type="Pfam" id="PF07690">
    <property type="entry name" value="MFS_1"/>
    <property type="match status" value="1"/>
</dbReference>
<dbReference type="FunFam" id="1.20.1250.20:FF:000196">
    <property type="entry name" value="MFS toxin efflux pump (AflT)"/>
    <property type="match status" value="1"/>
</dbReference>
<feature type="transmembrane region" description="Helical" evidence="7">
    <location>
        <begin position="30"/>
        <end position="56"/>
    </location>
</feature>
<dbReference type="Gene3D" id="1.20.1720.10">
    <property type="entry name" value="Multidrug resistance protein D"/>
    <property type="match status" value="1"/>
</dbReference>
<keyword evidence="5 7" id="KW-0472">Membrane</keyword>
<dbReference type="VEuPathDB" id="FungiDB:P175DRAFT_0442348"/>
<evidence type="ECO:0000313" key="9">
    <source>
        <dbReference type="EMBL" id="KKK11866.1"/>
    </source>
</evidence>
<dbReference type="InterPro" id="IPR020846">
    <property type="entry name" value="MFS_dom"/>
</dbReference>
<feature type="compositionally biased region" description="Basic and acidic residues" evidence="6">
    <location>
        <begin position="532"/>
        <end position="544"/>
    </location>
</feature>
<feature type="transmembrane region" description="Helical" evidence="7">
    <location>
        <begin position="295"/>
        <end position="316"/>
    </location>
</feature>
<dbReference type="AlphaFoldDB" id="A0A0F8ULZ8"/>
<evidence type="ECO:0000256" key="1">
    <source>
        <dbReference type="ARBA" id="ARBA00004141"/>
    </source>
</evidence>
<feature type="transmembrane region" description="Helical" evidence="7">
    <location>
        <begin position="389"/>
        <end position="411"/>
    </location>
</feature>
<reference evidence="9 10" key="1">
    <citation type="submission" date="2015-02" db="EMBL/GenBank/DDBJ databases">
        <title>Draft Genome Sequences of Two Closely-Related Aflatoxigenic Aspergillus Species Obtained from the Cote d'Ivoire.</title>
        <authorList>
            <person name="Moore G.G."/>
            <person name="Beltz S.B."/>
            <person name="Mack B.M."/>
        </authorList>
    </citation>
    <scope>NUCLEOTIDE SEQUENCE [LARGE SCALE GENOMIC DNA]</scope>
    <source>
        <strain evidence="9 10">SRRC1432</strain>
    </source>
</reference>
<evidence type="ECO:0000256" key="2">
    <source>
        <dbReference type="ARBA" id="ARBA00007520"/>
    </source>
</evidence>
<feature type="region of interest" description="Disordered" evidence="6">
    <location>
        <begin position="520"/>
        <end position="569"/>
    </location>
</feature>
<evidence type="ECO:0000256" key="3">
    <source>
        <dbReference type="ARBA" id="ARBA00022692"/>
    </source>
</evidence>
<feature type="transmembrane region" description="Helical" evidence="7">
    <location>
        <begin position="358"/>
        <end position="377"/>
    </location>
</feature>
<feature type="domain" description="Major facilitator superfamily (MFS) profile" evidence="8">
    <location>
        <begin position="33"/>
        <end position="519"/>
    </location>
</feature>
<feature type="transmembrane region" description="Helical" evidence="7">
    <location>
        <begin position="423"/>
        <end position="441"/>
    </location>
</feature>
<feature type="transmembrane region" description="Helical" evidence="7">
    <location>
        <begin position="228"/>
        <end position="246"/>
    </location>
</feature>
<gene>
    <name evidence="9" type="ORF">AOCH_001020</name>
</gene>
<feature type="transmembrane region" description="Helical" evidence="7">
    <location>
        <begin position="68"/>
        <end position="85"/>
    </location>
</feature>
<evidence type="ECO:0000259" key="8">
    <source>
        <dbReference type="PROSITE" id="PS50850"/>
    </source>
</evidence>
<dbReference type="PANTHER" id="PTHR23501:SF201">
    <property type="entry name" value="MFS AFLATOXIN EFFLUX PUMP"/>
    <property type="match status" value="1"/>
</dbReference>
<keyword evidence="3 7" id="KW-0812">Transmembrane</keyword>
<dbReference type="SUPFAM" id="SSF103473">
    <property type="entry name" value="MFS general substrate transporter"/>
    <property type="match status" value="1"/>
</dbReference>
<dbReference type="PROSITE" id="PS50850">
    <property type="entry name" value="MFS"/>
    <property type="match status" value="1"/>
</dbReference>
<dbReference type="EMBL" id="JYKN01003579">
    <property type="protein sequence ID" value="KKK11866.1"/>
    <property type="molecule type" value="Genomic_DNA"/>
</dbReference>
<dbReference type="OrthoDB" id="10021397at2759"/>
<feature type="transmembrane region" description="Helical" evidence="7">
    <location>
        <begin position="123"/>
        <end position="147"/>
    </location>
</feature>
<comment type="similarity">
    <text evidence="2">Belongs to the major facilitator superfamily. TCR/Tet family.</text>
</comment>